<organism evidence="3 4">
    <name type="scientific">Mortierella isabellina</name>
    <name type="common">Filamentous fungus</name>
    <name type="synonym">Umbelopsis isabellina</name>
    <dbReference type="NCBI Taxonomy" id="91625"/>
    <lineage>
        <taxon>Eukaryota</taxon>
        <taxon>Fungi</taxon>
        <taxon>Fungi incertae sedis</taxon>
        <taxon>Mucoromycota</taxon>
        <taxon>Mucoromycotina</taxon>
        <taxon>Umbelopsidomycetes</taxon>
        <taxon>Umbelopsidales</taxon>
        <taxon>Umbelopsidaceae</taxon>
        <taxon>Umbelopsis</taxon>
    </lineage>
</organism>
<dbReference type="Proteomes" id="UP000654370">
    <property type="component" value="Unassembled WGS sequence"/>
</dbReference>
<dbReference type="AlphaFoldDB" id="A0A8H7PG43"/>
<evidence type="ECO:0000256" key="1">
    <source>
        <dbReference type="SAM" id="Coils"/>
    </source>
</evidence>
<feature type="region of interest" description="Disordered" evidence="2">
    <location>
        <begin position="175"/>
        <end position="268"/>
    </location>
</feature>
<feature type="compositionally biased region" description="Low complexity" evidence="2">
    <location>
        <begin position="380"/>
        <end position="391"/>
    </location>
</feature>
<protein>
    <submittedName>
        <fullName evidence="3">Uncharacterized protein</fullName>
    </submittedName>
</protein>
<accession>A0A8H7PG43</accession>
<dbReference type="Gene3D" id="1.20.1270.60">
    <property type="entry name" value="Arfaptin homology (AH) domain/BAR domain"/>
    <property type="match status" value="1"/>
</dbReference>
<dbReference type="PANTHER" id="PTHR31962:SF1">
    <property type="entry name" value="SPHINGOLIPID LONG CHAIN BASE-RESPONSIVE PROTEIN PIL1"/>
    <property type="match status" value="1"/>
</dbReference>
<feature type="compositionally biased region" description="Polar residues" evidence="2">
    <location>
        <begin position="255"/>
        <end position="265"/>
    </location>
</feature>
<dbReference type="InterPro" id="IPR028245">
    <property type="entry name" value="PIL1/LSP1"/>
</dbReference>
<dbReference type="GO" id="GO:0036286">
    <property type="term" value="C:eisosome filament"/>
    <property type="evidence" value="ECO:0007669"/>
    <property type="project" value="TreeGrafter"/>
</dbReference>
<dbReference type="InterPro" id="IPR027267">
    <property type="entry name" value="AH/BAR_dom_sf"/>
</dbReference>
<evidence type="ECO:0000256" key="2">
    <source>
        <dbReference type="SAM" id="MobiDB-lite"/>
    </source>
</evidence>
<sequence length="448" mass="50562">METWGNDEGEDFNDVFSKTSCLLTKQISLETELSAGLQRYRQTLKSVREREVKLIAVRDRMRAVESKLQLVGHKVLKGKVLEASRELSALEQECRVLEWDLANYKRVAMREALYVRFNSITEYAEKLSILAGFGKYLVDQIPGEPVPIGQPRNPYNGAEMTNCILKDAFSAIDSWRPSELQQRPTTGLADRMSSTDLSDHKVSASPSTNSFEERNSYVDSPASGEPPTSPFSPRQQKNTRNLSSTLPSRSHIPPSYQSNNYTAATIPTAPYEPNMRTEATEMSAPQKSQMYQVPNEIDSPTRRQFSSEQISNYNQQVQQTSTQVSQAPRPYSEYIFEKRPEVGGFRSASHDDIVLSAEEEKRKLAEREYTEHIARQRPTSPSYSASSAPPYWDMPPNQSGEVNAASAPGENANQTQPAIRSQTVRSHHSPNSYHETLPQTYEEPQYPH</sequence>
<evidence type="ECO:0000313" key="3">
    <source>
        <dbReference type="EMBL" id="KAG2173327.1"/>
    </source>
</evidence>
<dbReference type="GO" id="GO:0006897">
    <property type="term" value="P:endocytosis"/>
    <property type="evidence" value="ECO:0007669"/>
    <property type="project" value="TreeGrafter"/>
</dbReference>
<dbReference type="EMBL" id="JAEPQZ010000015">
    <property type="protein sequence ID" value="KAG2173327.1"/>
    <property type="molecule type" value="Genomic_DNA"/>
</dbReference>
<name>A0A8H7PG43_MORIS</name>
<feature type="coiled-coil region" evidence="1">
    <location>
        <begin position="73"/>
        <end position="107"/>
    </location>
</feature>
<dbReference type="OrthoDB" id="5599269at2759"/>
<reference evidence="3" key="1">
    <citation type="submission" date="2020-12" db="EMBL/GenBank/DDBJ databases">
        <title>Metabolic potential, ecology and presence of endohyphal bacteria is reflected in genomic diversity of Mucoromycotina.</title>
        <authorList>
            <person name="Muszewska A."/>
            <person name="Okrasinska A."/>
            <person name="Steczkiewicz K."/>
            <person name="Drgas O."/>
            <person name="Orlowska M."/>
            <person name="Perlinska-Lenart U."/>
            <person name="Aleksandrzak-Piekarczyk T."/>
            <person name="Szatraj K."/>
            <person name="Zielenkiewicz U."/>
            <person name="Pilsyk S."/>
            <person name="Malc E."/>
            <person name="Mieczkowski P."/>
            <person name="Kruszewska J.S."/>
            <person name="Biernat P."/>
            <person name="Pawlowska J."/>
        </authorList>
    </citation>
    <scope>NUCLEOTIDE SEQUENCE</scope>
    <source>
        <strain evidence="3">WA0000067209</strain>
    </source>
</reference>
<proteinExistence type="predicted"/>
<dbReference type="Pfam" id="PF13805">
    <property type="entry name" value="Pil1"/>
    <property type="match status" value="1"/>
</dbReference>
<dbReference type="GO" id="GO:0070941">
    <property type="term" value="P:eisosome assembly"/>
    <property type="evidence" value="ECO:0007669"/>
    <property type="project" value="TreeGrafter"/>
</dbReference>
<evidence type="ECO:0000313" key="4">
    <source>
        <dbReference type="Proteomes" id="UP000654370"/>
    </source>
</evidence>
<keyword evidence="4" id="KW-1185">Reference proteome</keyword>
<keyword evidence="1" id="KW-0175">Coiled coil</keyword>
<feature type="compositionally biased region" description="Polar residues" evidence="2">
    <location>
        <begin position="231"/>
        <end position="248"/>
    </location>
</feature>
<dbReference type="GO" id="GO:0005886">
    <property type="term" value="C:plasma membrane"/>
    <property type="evidence" value="ECO:0007669"/>
    <property type="project" value="TreeGrafter"/>
</dbReference>
<dbReference type="GO" id="GO:0008289">
    <property type="term" value="F:lipid binding"/>
    <property type="evidence" value="ECO:0007669"/>
    <property type="project" value="TreeGrafter"/>
</dbReference>
<comment type="caution">
    <text evidence="3">The sequence shown here is derived from an EMBL/GenBank/DDBJ whole genome shotgun (WGS) entry which is preliminary data.</text>
</comment>
<gene>
    <name evidence="3" type="ORF">INT43_004701</name>
</gene>
<dbReference type="PANTHER" id="PTHR31962">
    <property type="entry name" value="SPHINGOLIPID LONG CHAIN BASE-RESPONSIVE PROTEIN PIL1"/>
    <property type="match status" value="1"/>
</dbReference>
<feature type="compositionally biased region" description="Polar residues" evidence="2">
    <location>
        <begin position="411"/>
        <end position="439"/>
    </location>
</feature>
<feature type="region of interest" description="Disordered" evidence="2">
    <location>
        <begin position="369"/>
        <end position="448"/>
    </location>
</feature>